<evidence type="ECO:0000256" key="2">
    <source>
        <dbReference type="ARBA" id="ARBA00022087"/>
    </source>
</evidence>
<dbReference type="RefSeq" id="YP_010800878.1">
    <property type="nucleotide sequence ID" value="NC_076912.1"/>
</dbReference>
<name>A0AAE7TSK6_9NIDO</name>
<keyword evidence="19" id="KW-1133">Transmembrane helix</keyword>
<evidence type="ECO:0000259" key="27">
    <source>
        <dbReference type="PROSITE" id="PS51653"/>
    </source>
</evidence>
<feature type="domain" description="NendoU" evidence="31">
    <location>
        <begin position="1896"/>
        <end position="2035"/>
    </location>
</feature>
<feature type="domain" description="ExoN" evidence="30">
    <location>
        <begin position="1417"/>
        <end position="1634"/>
    </location>
</feature>
<evidence type="ECO:0000313" key="33">
    <source>
        <dbReference type="Proteomes" id="UP000829831"/>
    </source>
</evidence>
<dbReference type="CDD" id="cd21403">
    <property type="entry name" value="ZBD_tv_SF1_Hel-like"/>
    <property type="match status" value="1"/>
</dbReference>
<evidence type="ECO:0000259" key="31">
    <source>
        <dbReference type="PROSITE" id="PS51958"/>
    </source>
</evidence>
<dbReference type="SUPFAM" id="SSF56672">
    <property type="entry name" value="DNA/RNA polymerases"/>
    <property type="match status" value="1"/>
</dbReference>
<dbReference type="GO" id="GO:0033644">
    <property type="term" value="C:host cell membrane"/>
    <property type="evidence" value="ECO:0007669"/>
    <property type="project" value="UniProtKB-SubCell"/>
</dbReference>
<dbReference type="EMBL" id="MT997160">
    <property type="protein sequence ID" value="QRC47049.1"/>
    <property type="molecule type" value="Viral_cRNA"/>
</dbReference>
<dbReference type="InterPro" id="IPR043502">
    <property type="entry name" value="DNA/RNA_pol_sf"/>
</dbReference>
<feature type="active site" evidence="24">
    <location>
        <position position="1620"/>
    </location>
</feature>
<evidence type="ECO:0000256" key="25">
    <source>
        <dbReference type="PROSITE-ProRule" id="PRU01303"/>
    </source>
</evidence>
<evidence type="ECO:0000256" key="18">
    <source>
        <dbReference type="ARBA" id="ARBA00022953"/>
    </source>
</evidence>
<dbReference type="Pfam" id="PF06460">
    <property type="entry name" value="CoV_Methyltr_2"/>
    <property type="match status" value="1"/>
</dbReference>
<evidence type="ECO:0000256" key="24">
    <source>
        <dbReference type="PROSITE-ProRule" id="PRU01298"/>
    </source>
</evidence>
<evidence type="ECO:0000256" key="12">
    <source>
        <dbReference type="ARBA" id="ARBA00022771"/>
    </source>
</evidence>
<dbReference type="InterPro" id="IPR044863">
    <property type="entry name" value="NIRAN"/>
</dbReference>
<feature type="active site" evidence="24">
    <location>
        <position position="1440"/>
    </location>
</feature>
<evidence type="ECO:0000256" key="19">
    <source>
        <dbReference type="ARBA" id="ARBA00022989"/>
    </source>
</evidence>
<gene>
    <name evidence="32" type="primary">ORF1B</name>
</gene>
<dbReference type="InterPro" id="IPR007094">
    <property type="entry name" value="RNA-dir_pol_PSvirus"/>
</dbReference>
<dbReference type="GO" id="GO:0043139">
    <property type="term" value="F:5'-3' DNA helicase activity"/>
    <property type="evidence" value="ECO:0007669"/>
    <property type="project" value="TreeGrafter"/>
</dbReference>
<keyword evidence="12" id="KW-0863">Zinc-finger</keyword>
<evidence type="ECO:0000256" key="14">
    <source>
        <dbReference type="ARBA" id="ARBA00022806"/>
    </source>
</evidence>
<feature type="active site" evidence="24">
    <location>
        <position position="1615"/>
    </location>
</feature>
<dbReference type="GeneID" id="80539531"/>
<feature type="active site" evidence="25">
    <location>
        <position position="1925"/>
    </location>
</feature>
<dbReference type="GO" id="GO:0008270">
    <property type="term" value="F:zinc ion binding"/>
    <property type="evidence" value="ECO:0007669"/>
    <property type="project" value="UniProtKB-KW"/>
</dbReference>
<dbReference type="GO" id="GO:0003724">
    <property type="term" value="F:RNA helicase activity"/>
    <property type="evidence" value="ECO:0007669"/>
    <property type="project" value="UniProtKB-EC"/>
</dbReference>
<evidence type="ECO:0000256" key="9">
    <source>
        <dbReference type="ARBA" id="ARBA00022741"/>
    </source>
</evidence>
<dbReference type="InterPro" id="IPR043609">
    <property type="entry name" value="NendoU_nidovirus"/>
</dbReference>
<dbReference type="InterPro" id="IPR050534">
    <property type="entry name" value="Coronavir_polyprotein_1ab"/>
</dbReference>
<evidence type="ECO:0000259" key="29">
    <source>
        <dbReference type="PROSITE" id="PS51947"/>
    </source>
</evidence>
<evidence type="ECO:0000256" key="5">
    <source>
        <dbReference type="ARBA" id="ARBA00022692"/>
    </source>
</evidence>
<dbReference type="PROSITE" id="PS51947">
    <property type="entry name" value="NIRAN"/>
    <property type="match status" value="1"/>
</dbReference>
<dbReference type="PROSITE" id="PS51653">
    <property type="entry name" value="CV_ZBD"/>
    <property type="match status" value="1"/>
</dbReference>
<evidence type="ECO:0000256" key="16">
    <source>
        <dbReference type="ARBA" id="ARBA00022840"/>
    </source>
</evidence>
<dbReference type="SUPFAM" id="SSF52540">
    <property type="entry name" value="P-loop containing nucleoside triphosphate hydrolases"/>
    <property type="match status" value="1"/>
</dbReference>
<feature type="active site" evidence="24">
    <location>
        <position position="1438"/>
    </location>
</feature>
<keyword evidence="7 24" id="KW-0540">Nuclease</keyword>
<dbReference type="Gene3D" id="3.40.50.300">
    <property type="entry name" value="P-loop containing nucleotide triphosphate hydrolases"/>
    <property type="match status" value="2"/>
</dbReference>
<keyword evidence="10" id="KW-0688">Ribosomal frameshifting</keyword>
<evidence type="ECO:0000313" key="32">
    <source>
        <dbReference type="EMBL" id="QRC47049.1"/>
    </source>
</evidence>
<evidence type="ECO:0000256" key="1">
    <source>
        <dbReference type="ARBA" id="ARBA00004301"/>
    </source>
</evidence>
<keyword evidence="13 25" id="KW-0378">Hydrolase</keyword>
<feature type="active site" evidence="25">
    <location>
        <position position="1942"/>
    </location>
</feature>
<keyword evidence="18" id="KW-0693">Viral RNA replication</keyword>
<dbReference type="InterPro" id="IPR009461">
    <property type="entry name" value="NSP16_CoV-like"/>
</dbReference>
<feature type="active site" evidence="25">
    <location>
        <position position="1980"/>
    </location>
</feature>
<keyword evidence="11 25" id="KW-0255">Endonuclease</keyword>
<evidence type="ECO:0000259" key="30">
    <source>
        <dbReference type="PROSITE" id="PS51953"/>
    </source>
</evidence>
<evidence type="ECO:0000256" key="17">
    <source>
        <dbReference type="ARBA" id="ARBA00022870"/>
    </source>
</evidence>
<dbReference type="InterPro" id="IPR046436">
    <property type="entry name" value="NIV_EXON"/>
</dbReference>
<evidence type="ECO:0000256" key="10">
    <source>
        <dbReference type="ARBA" id="ARBA00022758"/>
    </source>
</evidence>
<dbReference type="GO" id="GO:0003968">
    <property type="term" value="F:RNA-directed RNA polymerase activity"/>
    <property type="evidence" value="ECO:0007669"/>
    <property type="project" value="UniProtKB-KW"/>
</dbReference>
<dbReference type="GO" id="GO:0039694">
    <property type="term" value="P:viral RNA genome replication"/>
    <property type="evidence" value="ECO:0007669"/>
    <property type="project" value="InterPro"/>
</dbReference>
<dbReference type="PROSITE" id="PS51958">
    <property type="entry name" value="NENDOU"/>
    <property type="match status" value="1"/>
</dbReference>
<protein>
    <recommendedName>
        <fullName evidence="2">Replicase polyprotein 1ab</fullName>
    </recommendedName>
    <alternativeName>
        <fullName evidence="21">ORF1ab polyprotein</fullName>
    </alternativeName>
</protein>
<evidence type="ECO:0000256" key="6">
    <source>
        <dbReference type="ARBA" id="ARBA00022695"/>
    </source>
</evidence>
<keyword evidence="5" id="KW-0812">Transmembrane</keyword>
<dbReference type="Gene3D" id="3.40.50.150">
    <property type="entry name" value="Vaccinia Virus protein VP39"/>
    <property type="match status" value="1"/>
</dbReference>
<dbReference type="Pfam" id="PF01443">
    <property type="entry name" value="Viral_helicase1"/>
    <property type="match status" value="1"/>
</dbReference>
<dbReference type="PROSITE" id="PS51953">
    <property type="entry name" value="NIV_EXON"/>
    <property type="match status" value="1"/>
</dbReference>
<proteinExistence type="predicted"/>
<feature type="domain" description="RdRp catalytic" evidence="26">
    <location>
        <begin position="554"/>
        <end position="706"/>
    </location>
</feature>
<evidence type="ECO:0000256" key="15">
    <source>
        <dbReference type="ARBA" id="ARBA00022833"/>
    </source>
</evidence>
<reference evidence="32" key="1">
    <citation type="journal article" date="2020" name="Viruses">
        <title>Serpentovirus (Nidovirus) and Orthoreovirus Coinfection in Captive Veiled Chameleons (Chamaeleo calyptratus) with Respiratory Disease.</title>
        <authorList>
            <person name="Hoon-Hanks L.L."/>
            <person name="Stohr A.C."/>
            <person name="Anderson A.J."/>
            <person name="Evans D.E."/>
            <person name="Nevarez J.G."/>
            <person name="Diaz R.E."/>
            <person name="Rodgers C.P."/>
            <person name="Cross S.T."/>
            <person name="Steiner H.R."/>
            <person name="Parker R.R."/>
            <person name="Stenglein M.D."/>
        </authorList>
    </citation>
    <scope>NUCLEOTIDE SEQUENCE</scope>
    <source>
        <strain evidence="32">A</strain>
    </source>
</reference>
<evidence type="ECO:0000256" key="22">
    <source>
        <dbReference type="ARBA" id="ARBA00047984"/>
    </source>
</evidence>
<dbReference type="Pfam" id="PF19215">
    <property type="entry name" value="CoV_NSP15_C"/>
    <property type="match status" value="1"/>
</dbReference>
<sequence length="2318" mass="264596">MVQVIADLEITPEQLADADIQLNALQVQKILRNPNIWEDNPFVKTDPHWILLCNRECGIVRLEKMNTTRLTVTDNNGQQKIYLIKILDNKETEKEYNCYLAYKSYDVCVPHAVVQLETKTKVLIRGPTTPQSIGDLVYAHFNNMMDECPAIPDKGDLAKTKELQSALYDKLITAFEGLERIRLWCESTDLKMPITLDNIDLNGRYMDFGDHNTGEHGVYSALADFCRLWSLTHRPIPKAFAHWFPVNQDLVHCNWLDKVLRVNNNLLNADTVATELFLDTDTGRTKQYFNNITGLSEIDMEAVEGCSDYTKNLYLLQDPGLRFRNPVLNIPHAIQKYSHFAEVEQNIHEVFYDEDTYNFFEKHMSEYELDKVFKYTYFQGDSGDVVTDLMLYDYQGRLFLQPDILTFLYKQTLKDFSECATTQRYTLEDCIPRNSSLGASHPTLRHLRQKTLYEVAPDNFIEELVELSSTTKLLFTTKVIQKFALTAKARARTVAACSMFSSTLFRALHKPVTANFVTRAQDPNSKIHHLIGVTKFHHGFDQYVKNRFGDLDNYNIFGSDYTKCDRSFPLVLRAAAASLLFELGGWEPETHHFHNEVHAFMLDMVECNQNLYNKPGGTSSGDATTAFANTLYNHMVHLLVQLQTLVTEKVNPKHTALKVAACKLWQTGDSADYSELLEYYNSECYRFNFLSDDSFILTKKDPSLPTIYEKKNFARKLETIIHTTVDEGKSWEEKCGFLHEFCSAEVRKVNGVYQYIPDKSRILAALIIHGKAYEADVRLIRVCALLSESAIFSEVDPPFWNTLWHYFEHEKQKFIEQFGCLPFPDAMCSQDFYKSLIHSESQEQENILMKVITDHGIQLQGASTTVHYKQCHTCLNPTVSVCEECPVAYPLCAYCAFDHYHHTGHRCTNLPKCSAPECEAADPACLNYSLIDGKFQTRCDDHKGNYAIPVVDHAVSCFRIPLAQQCVRLQSNVTALNKVLQNFADHDLFKWDYTQSRDFNCTKLLHESNLLEQYSEEAEEVFDYQVVDKASKTVYIKGARYGATTYCRILDDKLHQRLNCTVDPLGNGRFKLTFLDDSNRFANYSKITRTTVTPQVTNPKDFLQLKNSVFILGPPGTGKTTHFIENYFTKANEFNKVVYCAPTHKLVQDMDEALAHRSDVTVIKSKFNNRDYKHSTNELGKPIHLATVNIAQKCLGCTLLIDEASLLTPKQIINAVARVKPAKTIIVGDPFQLSPVTPLTDFHWDYKTFYLKQLVAEVRNLDTCYRCPSNIFNEFAGAYHKHNITFLPAKEGGEVFRTVIPNKGIQIDVEVLKEASKKACRTGVVITNYREAVNLAQAAGLTNVITIDSSQGLTAKRVAVIIFGTTKFSKVLNRLIVACSRATDELHLYAPQEIFDHIDQELKVQKFKPQAILTHQNFLKEAKLEEVANNIEATCVMDIEFFHCKNPNDNTKPNFLGLGEVNVLTSRQATVFIRPRYNRDGVFEQVDDDKIVVSKPWRYMMKHLPSKEQSQAKINTLLEFLAETTELTESPLIIVLYNGKNDLEALAEITFPAGKCIHCKHDGRFQSESGPVCQQHARKSRLTGLCGAKFYNIQRPGKLQSEHDYICNSYHGHAHAANVDVLMTSCLLADELIDITRPGNPTQDNWTKVNFSPEDVYNRLYGDKVFTKNTYLKVCRDPQLAVPSPPQDHTQDWVSKAGCRFREVRSCHPVSPILMCSACVDYYNKEHAAQSKMARLGYERNQQCYHQLSQQERQLKLSAEIVNLPDGTYLKLGAYSGRLYKLQGTIDQTIRKANTETPTPVPLTQVCVGLGITCTVGIVHPFYPCKIEDELESWDIPLVKSPIKWRYQIALTPFSSNTSPKYAAFHIGMNEAIFTNRAELPRFAIRRYVNNFLADLPPTLFSTGRLQTKQWWLFENEETKTHNFHIEHGEYNWNSEKIGGMHCFPKAFQETRESLVQVNFQQLVNKPLWHGYVVANRGLKLATSVCDVNSHKLLEKIEELASDVDCSKRTTISIDYQEIPLMIWADKGKLKTAYLQNNHNIHGSGQDVVPPKIKFSRNANYVLHNPHTITQFDKDEVLERKPATVYISTIDQPGNISKYVDICKFIAQEIRPLHNPRVLEVGSTGGPQYNNMPIGGIVLDYFFGNGTVDHYDIDPTNGCNGYFNIGINQARYDLILSDIWSETDDATELCVSYINDKLAKGGSIIWKTTRRFQVKGLNHIAKSFKDFLIFTTKTNSESSEAYVVFRYKHSQVQIPIEPDTHNILMHIWAHRLQYTAHVTHSALELDHICPMTPGCKVPEWMAPRLTTENWKTGKFKQE</sequence>
<dbReference type="PANTHER" id="PTHR43788">
    <property type="entry name" value="DNA2/NAM7 HELICASE FAMILY MEMBER"/>
    <property type="match status" value="1"/>
</dbReference>
<dbReference type="InterPro" id="IPR037227">
    <property type="entry name" value="EndoU-like"/>
</dbReference>
<keyword evidence="3" id="KW-0696">RNA-directed RNA polymerase</keyword>
<evidence type="ECO:0000256" key="13">
    <source>
        <dbReference type="ARBA" id="ARBA00022801"/>
    </source>
</evidence>
<feature type="domain" description="NiRAN" evidence="29">
    <location>
        <begin position="21"/>
        <end position="255"/>
    </location>
</feature>
<dbReference type="GO" id="GO:0075523">
    <property type="term" value="P:viral translational frameshifting"/>
    <property type="evidence" value="ECO:0007669"/>
    <property type="project" value="UniProtKB-KW"/>
</dbReference>
<dbReference type="PANTHER" id="PTHR43788:SF16">
    <property type="entry name" value="HELICASE WITH ZINC FINGER 2"/>
    <property type="match status" value="1"/>
</dbReference>
<evidence type="ECO:0000259" key="28">
    <source>
        <dbReference type="PROSITE" id="PS51657"/>
    </source>
</evidence>
<accession>A0AAE7TSK6</accession>
<evidence type="ECO:0000256" key="23">
    <source>
        <dbReference type="ARBA" id="ARBA00047995"/>
    </source>
</evidence>
<keyword evidence="4" id="KW-0808">Transferase</keyword>
<dbReference type="GO" id="GO:0004519">
    <property type="term" value="F:endonuclease activity"/>
    <property type="evidence" value="ECO:0007669"/>
    <property type="project" value="UniProtKB-UniRule"/>
</dbReference>
<dbReference type="InterPro" id="IPR001205">
    <property type="entry name" value="RNA-dir_pol_C"/>
</dbReference>
<comment type="subcellular location">
    <subcellularLocation>
        <location evidence="1">Host membrane</location>
        <topology evidence="1">Multi-pass membrane protein</topology>
    </subcellularLocation>
</comment>
<organism evidence="32 33">
    <name type="scientific">Veiled chameleon serpentovirus A</name>
    <dbReference type="NCBI Taxonomy" id="2806429"/>
    <lineage>
        <taxon>Viruses</taxon>
        <taxon>Riboviria</taxon>
        <taxon>Orthornavirae</taxon>
        <taxon>Pisuviricota</taxon>
        <taxon>Pisoniviricetes</taxon>
        <taxon>Nidovirales</taxon>
        <taxon>Tornidovirineae</taxon>
        <taxon>Tobaniviridae</taxon>
        <taxon>Serpentovirinae</taxon>
        <taxon>Lyctovirus</taxon>
        <taxon>Chalatovirus</taxon>
        <taxon>Lyctovirus alpa</taxon>
    </lineage>
</organism>
<dbReference type="InterPro" id="IPR029063">
    <property type="entry name" value="SAM-dependent_MTases_sf"/>
</dbReference>
<keyword evidence="6" id="KW-0548">Nucleotidyltransferase</keyword>
<keyword evidence="17" id="KW-1043">Host membrane</keyword>
<evidence type="ECO:0000256" key="3">
    <source>
        <dbReference type="ARBA" id="ARBA00022484"/>
    </source>
</evidence>
<dbReference type="Proteomes" id="UP000829831">
    <property type="component" value="Segment"/>
</dbReference>
<feature type="domain" description="(+)RNA virus helicase C-terminal" evidence="28">
    <location>
        <begin position="1072"/>
        <end position="1428"/>
    </location>
</feature>
<keyword evidence="9" id="KW-0547">Nucleotide-binding</keyword>
<keyword evidence="20" id="KW-0472">Membrane</keyword>
<keyword evidence="15" id="KW-0862">Zinc</keyword>
<keyword evidence="33" id="KW-1185">Reference proteome</keyword>
<comment type="catalytic activity">
    <reaction evidence="22">
        <text>ATP + H2O = ADP + phosphate + H(+)</text>
        <dbReference type="Rhea" id="RHEA:13065"/>
        <dbReference type="ChEBI" id="CHEBI:15377"/>
        <dbReference type="ChEBI" id="CHEBI:15378"/>
        <dbReference type="ChEBI" id="CHEBI:30616"/>
        <dbReference type="ChEBI" id="CHEBI:43474"/>
        <dbReference type="ChEBI" id="CHEBI:456216"/>
        <dbReference type="EC" id="3.6.4.13"/>
    </reaction>
</comment>
<evidence type="ECO:0000256" key="11">
    <source>
        <dbReference type="ARBA" id="ARBA00022759"/>
    </source>
</evidence>
<dbReference type="InterPro" id="IPR044336">
    <property type="entry name" value="SF1_Hel_ZBD_tv"/>
</dbReference>
<dbReference type="InterPro" id="IPR027352">
    <property type="entry name" value="NSP13_ZBD_CoV-like"/>
</dbReference>
<dbReference type="InterPro" id="IPR027351">
    <property type="entry name" value="(+)RNA_virus_helicase_core_dom"/>
</dbReference>
<dbReference type="GO" id="GO:0006351">
    <property type="term" value="P:DNA-templated transcription"/>
    <property type="evidence" value="ECO:0007669"/>
    <property type="project" value="InterPro"/>
</dbReference>
<keyword evidence="14" id="KW-0347">Helicase</keyword>
<dbReference type="PROSITE" id="PS50507">
    <property type="entry name" value="RDRP_SSRNA_POS"/>
    <property type="match status" value="1"/>
</dbReference>
<dbReference type="Pfam" id="PF00680">
    <property type="entry name" value="RdRP_1"/>
    <property type="match status" value="1"/>
</dbReference>
<keyword evidence="16" id="KW-0067">ATP-binding</keyword>
<feature type="domain" description="CV ZBD" evidence="27">
    <location>
        <begin position="867"/>
        <end position="983"/>
    </location>
</feature>
<dbReference type="InterPro" id="IPR027417">
    <property type="entry name" value="P-loop_NTPase"/>
</dbReference>
<comment type="catalytic activity">
    <reaction evidence="23">
        <text>ATP + H2O = ADP + phosphate + H(+)</text>
        <dbReference type="Rhea" id="RHEA:13065"/>
        <dbReference type="ChEBI" id="CHEBI:15377"/>
        <dbReference type="ChEBI" id="CHEBI:15378"/>
        <dbReference type="ChEBI" id="CHEBI:30616"/>
        <dbReference type="ChEBI" id="CHEBI:43474"/>
        <dbReference type="ChEBI" id="CHEBI:456216"/>
        <dbReference type="EC" id="3.6.4.12"/>
    </reaction>
</comment>
<keyword evidence="8" id="KW-0479">Metal-binding</keyword>
<evidence type="ECO:0000256" key="7">
    <source>
        <dbReference type="ARBA" id="ARBA00022722"/>
    </source>
</evidence>
<keyword evidence="24" id="KW-0269">Exonuclease</keyword>
<dbReference type="SUPFAM" id="SSF142877">
    <property type="entry name" value="EndoU-like"/>
    <property type="match status" value="1"/>
</dbReference>
<evidence type="ECO:0000256" key="20">
    <source>
        <dbReference type="ARBA" id="ARBA00023136"/>
    </source>
</evidence>
<evidence type="ECO:0000256" key="21">
    <source>
        <dbReference type="ARBA" id="ARBA00029611"/>
    </source>
</evidence>
<dbReference type="KEGG" id="vg:80539531"/>
<dbReference type="PROSITE" id="PS51657">
    <property type="entry name" value="PSRV_HELICASE"/>
    <property type="match status" value="1"/>
</dbReference>
<feature type="active site" evidence="24">
    <location>
        <position position="1542"/>
    </location>
</feature>
<evidence type="ECO:0000256" key="8">
    <source>
        <dbReference type="ARBA" id="ARBA00022723"/>
    </source>
</evidence>
<evidence type="ECO:0000256" key="4">
    <source>
        <dbReference type="ARBA" id="ARBA00022679"/>
    </source>
</evidence>
<evidence type="ECO:0000259" key="26">
    <source>
        <dbReference type="PROSITE" id="PS50507"/>
    </source>
</evidence>
<dbReference type="GO" id="GO:0000175">
    <property type="term" value="F:3'-5'-RNA exonuclease activity"/>
    <property type="evidence" value="ECO:0007669"/>
    <property type="project" value="InterPro"/>
</dbReference>
<dbReference type="GO" id="GO:0005524">
    <property type="term" value="F:ATP binding"/>
    <property type="evidence" value="ECO:0007669"/>
    <property type="project" value="UniProtKB-KW"/>
</dbReference>
<dbReference type="GO" id="GO:0003723">
    <property type="term" value="F:RNA binding"/>
    <property type="evidence" value="ECO:0007669"/>
    <property type="project" value="InterPro"/>
</dbReference>